<name>A0A8H3WNI1_9PEZI</name>
<evidence type="ECO:0000313" key="4">
    <source>
        <dbReference type="Proteomes" id="UP000434172"/>
    </source>
</evidence>
<feature type="compositionally biased region" description="Basic and acidic residues" evidence="1">
    <location>
        <begin position="252"/>
        <end position="284"/>
    </location>
</feature>
<feature type="transmembrane region" description="Helical" evidence="2">
    <location>
        <begin position="50"/>
        <end position="69"/>
    </location>
</feature>
<gene>
    <name evidence="3" type="ORF">GQ607_002033</name>
</gene>
<accession>A0A8H3WNI1</accession>
<proteinExistence type="predicted"/>
<keyword evidence="4" id="KW-1185">Reference proteome</keyword>
<keyword evidence="2" id="KW-1133">Transmembrane helix</keyword>
<dbReference type="EMBL" id="WOWK01000006">
    <property type="protein sequence ID" value="KAF0330629.1"/>
    <property type="molecule type" value="Genomic_DNA"/>
</dbReference>
<dbReference type="OrthoDB" id="3692311at2759"/>
<sequence length="680" mass="74700">MGLPEEASPGNNPSDYLMDKSKARDKLTENEDTSGRVLGKRSSSDGIRHLLLDTLLTLPAVAFITYAFLVLANNGRPIDQNPIPLLRTAAIYSPTLFPIAFSAVAASFLKAAAAWRLEQGISVLSLEYLLNCRTAFSAFTTPMSLRAVNRLTPLLIILWALSPLGGQAALRVMEIVPSTATEPWLFQNLEFMSAFRHSGPQSSAGFSLLPSIQSAFVAALGTPADIKAEPQDLFGNIKIPMVEAFQSLHQMEDDNRQDDNRQDDNRQDDNRQDDNRQDDNRQDNDGWYQLDSKSSTSTVWSSIAGIPVATIGGLSSKSNYSFAFETSYIYADCSVQRGTSMNFTEWASYRQEGPGRYSTNQTLVIYTKRPPSPLDTNPLELVFTSYASTQELTTNATCVLRTTYVEVGIGCHGTTCGARHVRPLQKTDNMTTRTVLNNMAPEGQPGHGTAGLFDGFMSTFVRSGLSLWDLQEGRQLKPFASALETYLSEPNSPYSAAGISSWDGTDIYPVGRRVFSQRFSQLLNTFWLASVASYNITGNFHFQSDIGTTLPGPIITQNITGTRTPDFLVMRVNDCWMLTLFVASTAMLISGVIAAVLGSMRRGPDVLDHPTFFSRDSPYVNVSPCYSGSVEDASEQVRRTRDMRVCIGDVSPTKETGHLAFGTVNEAIPLGLQKDGRYYS</sequence>
<keyword evidence="2" id="KW-0812">Transmembrane</keyword>
<dbReference type="AlphaFoldDB" id="A0A8H3WNI1"/>
<organism evidence="3 4">
    <name type="scientific">Colletotrichum asianum</name>
    <dbReference type="NCBI Taxonomy" id="702518"/>
    <lineage>
        <taxon>Eukaryota</taxon>
        <taxon>Fungi</taxon>
        <taxon>Dikarya</taxon>
        <taxon>Ascomycota</taxon>
        <taxon>Pezizomycotina</taxon>
        <taxon>Sordariomycetes</taxon>
        <taxon>Hypocreomycetidae</taxon>
        <taxon>Glomerellales</taxon>
        <taxon>Glomerellaceae</taxon>
        <taxon>Colletotrichum</taxon>
        <taxon>Colletotrichum gloeosporioides species complex</taxon>
    </lineage>
</organism>
<evidence type="ECO:0000313" key="3">
    <source>
        <dbReference type="EMBL" id="KAF0330629.1"/>
    </source>
</evidence>
<dbReference type="Proteomes" id="UP000434172">
    <property type="component" value="Unassembled WGS sequence"/>
</dbReference>
<feature type="region of interest" description="Disordered" evidence="1">
    <location>
        <begin position="252"/>
        <end position="292"/>
    </location>
</feature>
<protein>
    <submittedName>
        <fullName evidence="3">Uncharacterized protein</fullName>
    </submittedName>
</protein>
<feature type="compositionally biased region" description="Basic and acidic residues" evidence="1">
    <location>
        <begin position="17"/>
        <end position="29"/>
    </location>
</feature>
<reference evidence="3 4" key="1">
    <citation type="submission" date="2019-12" db="EMBL/GenBank/DDBJ databases">
        <title>A genome sequence resource for the geographically widespread anthracnose pathogen Colletotrichum asianum.</title>
        <authorList>
            <person name="Meng Y."/>
        </authorList>
    </citation>
    <scope>NUCLEOTIDE SEQUENCE [LARGE SCALE GENOMIC DNA]</scope>
    <source>
        <strain evidence="3 4">ICMP 18580</strain>
    </source>
</reference>
<feature type="transmembrane region" description="Helical" evidence="2">
    <location>
        <begin position="89"/>
        <end position="109"/>
    </location>
</feature>
<feature type="region of interest" description="Disordered" evidence="1">
    <location>
        <begin position="1"/>
        <end position="39"/>
    </location>
</feature>
<evidence type="ECO:0000256" key="1">
    <source>
        <dbReference type="SAM" id="MobiDB-lite"/>
    </source>
</evidence>
<comment type="caution">
    <text evidence="3">The sequence shown here is derived from an EMBL/GenBank/DDBJ whole genome shotgun (WGS) entry which is preliminary data.</text>
</comment>
<keyword evidence="2" id="KW-0472">Membrane</keyword>
<evidence type="ECO:0000256" key="2">
    <source>
        <dbReference type="SAM" id="Phobius"/>
    </source>
</evidence>
<feature type="transmembrane region" description="Helical" evidence="2">
    <location>
        <begin position="576"/>
        <end position="597"/>
    </location>
</feature>